<feature type="transmembrane region" description="Helical" evidence="1">
    <location>
        <begin position="84"/>
        <end position="102"/>
    </location>
</feature>
<name>A0A418HSA4_STAGA</name>
<accession>A0A418HSA4</accession>
<evidence type="ECO:0000313" key="3">
    <source>
        <dbReference type="Proteomes" id="UP000283576"/>
    </source>
</evidence>
<reference evidence="2 3" key="1">
    <citation type="journal article" date="2016" name="Front. Microbiol.">
        <title>Comprehensive Phylogenetic Analysis of Bovine Non-aureus Staphylococci Species Based on Whole-Genome Sequencing.</title>
        <authorList>
            <person name="Naushad S."/>
            <person name="Barkema H.W."/>
            <person name="Luby C."/>
            <person name="Condas L.A."/>
            <person name="Nobrega D.B."/>
            <person name="Carson D.A."/>
            <person name="De Buck J."/>
        </authorList>
    </citation>
    <scope>NUCLEOTIDE SEQUENCE [LARGE SCALE GENOMIC DNA]</scope>
    <source>
        <strain evidence="2 3">SNUC 1388</strain>
    </source>
</reference>
<organism evidence="2 3">
    <name type="scientific">Staphylococcus gallinarum</name>
    <dbReference type="NCBI Taxonomy" id="1293"/>
    <lineage>
        <taxon>Bacteria</taxon>
        <taxon>Bacillati</taxon>
        <taxon>Bacillota</taxon>
        <taxon>Bacilli</taxon>
        <taxon>Bacillales</taxon>
        <taxon>Staphylococcaceae</taxon>
        <taxon>Staphylococcus</taxon>
    </lineage>
</organism>
<dbReference type="Proteomes" id="UP000283576">
    <property type="component" value="Unassembled WGS sequence"/>
</dbReference>
<keyword evidence="1" id="KW-0472">Membrane</keyword>
<gene>
    <name evidence="2" type="ORF">BUZ01_01665</name>
</gene>
<evidence type="ECO:0000256" key="1">
    <source>
        <dbReference type="SAM" id="Phobius"/>
    </source>
</evidence>
<protein>
    <submittedName>
        <fullName evidence="2">SdpI family protein</fullName>
    </submittedName>
</protein>
<dbReference type="Pfam" id="PF13630">
    <property type="entry name" value="SdpI"/>
    <property type="match status" value="1"/>
</dbReference>
<comment type="caution">
    <text evidence="2">The sequence shown here is derived from an EMBL/GenBank/DDBJ whole genome shotgun (WGS) entry which is preliminary data.</text>
</comment>
<dbReference type="AlphaFoldDB" id="A0A418HSA4"/>
<dbReference type="InterPro" id="IPR025962">
    <property type="entry name" value="SdpI/YhfL"/>
</dbReference>
<proteinExistence type="predicted"/>
<keyword evidence="1" id="KW-1133">Transmembrane helix</keyword>
<evidence type="ECO:0000313" key="2">
    <source>
        <dbReference type="EMBL" id="RIL44708.1"/>
    </source>
</evidence>
<sequence>MLLLTLIVVHHLIIRIFKKNVQQNLIANPNLLMGYRSFKSLKNEKSWQFAQQMFLKYSEQVNKVGVVLGVLTLLWDITKWLTPSSLIIQVLLFFVGILYIIIRTEIRLTKSYELNQHK</sequence>
<keyword evidence="1" id="KW-0812">Transmembrane</keyword>
<dbReference type="EMBL" id="QXRZ01000001">
    <property type="protein sequence ID" value="RIL44708.1"/>
    <property type="molecule type" value="Genomic_DNA"/>
</dbReference>